<evidence type="ECO:0000313" key="8">
    <source>
        <dbReference type="Proteomes" id="UP000271624"/>
    </source>
</evidence>
<comment type="caution">
    <text evidence="7">The sequence shown here is derived from an EMBL/GenBank/DDBJ whole genome shotgun (WGS) entry which is preliminary data.</text>
</comment>
<dbReference type="GO" id="GO:0016020">
    <property type="term" value="C:membrane"/>
    <property type="evidence" value="ECO:0007669"/>
    <property type="project" value="UniProtKB-SubCell"/>
</dbReference>
<evidence type="ECO:0000256" key="2">
    <source>
        <dbReference type="ARBA" id="ARBA00009773"/>
    </source>
</evidence>
<organism evidence="7 8">
    <name type="scientific">Dulcicalothrix desertica PCC 7102</name>
    <dbReference type="NCBI Taxonomy" id="232991"/>
    <lineage>
        <taxon>Bacteria</taxon>
        <taxon>Bacillati</taxon>
        <taxon>Cyanobacteriota</taxon>
        <taxon>Cyanophyceae</taxon>
        <taxon>Nostocales</taxon>
        <taxon>Calotrichaceae</taxon>
        <taxon>Dulcicalothrix</taxon>
    </lineage>
</organism>
<feature type="transmembrane region" description="Helical" evidence="6">
    <location>
        <begin position="14"/>
        <end position="36"/>
    </location>
</feature>
<feature type="transmembrane region" description="Helical" evidence="6">
    <location>
        <begin position="218"/>
        <end position="245"/>
    </location>
</feature>
<dbReference type="GO" id="GO:0055085">
    <property type="term" value="P:transmembrane transport"/>
    <property type="evidence" value="ECO:0007669"/>
    <property type="project" value="TreeGrafter"/>
</dbReference>
<evidence type="ECO:0000256" key="1">
    <source>
        <dbReference type="ARBA" id="ARBA00004141"/>
    </source>
</evidence>
<feature type="transmembrane region" description="Helical" evidence="6">
    <location>
        <begin position="284"/>
        <end position="313"/>
    </location>
</feature>
<evidence type="ECO:0000256" key="3">
    <source>
        <dbReference type="ARBA" id="ARBA00022692"/>
    </source>
</evidence>
<feature type="transmembrane region" description="Helical" evidence="6">
    <location>
        <begin position="48"/>
        <end position="73"/>
    </location>
</feature>
<evidence type="ECO:0000256" key="5">
    <source>
        <dbReference type="ARBA" id="ARBA00023136"/>
    </source>
</evidence>
<keyword evidence="4 6" id="KW-1133">Transmembrane helix</keyword>
<proteinExistence type="inferred from homology"/>
<evidence type="ECO:0000256" key="6">
    <source>
        <dbReference type="SAM" id="Phobius"/>
    </source>
</evidence>
<dbReference type="Pfam" id="PF01594">
    <property type="entry name" value="AI-2E_transport"/>
    <property type="match status" value="1"/>
</dbReference>
<dbReference type="EMBL" id="RSCL01000001">
    <property type="protein sequence ID" value="RUT09989.1"/>
    <property type="molecule type" value="Genomic_DNA"/>
</dbReference>
<gene>
    <name evidence="7" type="ORF">DSM106972_004840</name>
</gene>
<protein>
    <submittedName>
        <fullName evidence="7">AI-2E family transporter</fullName>
    </submittedName>
</protein>
<keyword evidence="3 6" id="KW-0812">Transmembrane</keyword>
<keyword evidence="5 6" id="KW-0472">Membrane</keyword>
<keyword evidence="8" id="KW-1185">Reference proteome</keyword>
<dbReference type="PANTHER" id="PTHR21716">
    <property type="entry name" value="TRANSMEMBRANE PROTEIN"/>
    <property type="match status" value="1"/>
</dbReference>
<evidence type="ECO:0000256" key="4">
    <source>
        <dbReference type="ARBA" id="ARBA00022989"/>
    </source>
</evidence>
<dbReference type="InterPro" id="IPR002549">
    <property type="entry name" value="AI-2E-like"/>
</dbReference>
<feature type="transmembrane region" description="Helical" evidence="6">
    <location>
        <begin position="190"/>
        <end position="212"/>
    </location>
</feature>
<sequence length="342" mass="37174">MFLNGWLAFRVFDYFKPIITTIVLASLLAFILNFPVSILHARGVKRGYAVGIVFISALLLIFTLGVTILPLGYEQFNEMTKVIPEWIDSGQQKLLTANSWAANRGFDVDFSRIATELTDKLPSEVEFFGNRLFTFAVEAIDSVSEALVTVVFTFYLLSDGARIWDGIFKKLPTSFAVKLQESFQQNFRNYLIGQVALAVLMGVSLTVVFLVLQVPFGLVFGLGIGVLSLIPFGDVVSLAVITLIIASHDIWLAARVLAVSVVIDQLIDQAVAPRLLGSFTGLRPIWVLTSLLVGTYVGGLLGLLIAVPVAGVINDALKGWVDKTNAVEGDAPSMLTTDSAPE</sequence>
<name>A0A3S1CV60_9CYAN</name>
<comment type="subcellular location">
    <subcellularLocation>
        <location evidence="1">Membrane</location>
        <topology evidence="1">Multi-pass membrane protein</topology>
    </subcellularLocation>
</comment>
<dbReference type="PANTHER" id="PTHR21716:SF66">
    <property type="entry name" value="TRANSPORT PROTEIN SLL0063-RELATED"/>
    <property type="match status" value="1"/>
</dbReference>
<dbReference type="Proteomes" id="UP000271624">
    <property type="component" value="Unassembled WGS sequence"/>
</dbReference>
<reference evidence="7" key="2">
    <citation type="journal article" date="2019" name="Genome Biol. Evol.">
        <title>Day and night: Metabolic profiles and evolutionary relationships of six axenic non-marine cyanobacteria.</title>
        <authorList>
            <person name="Will S.E."/>
            <person name="Henke P."/>
            <person name="Boedeker C."/>
            <person name="Huang S."/>
            <person name="Brinkmann H."/>
            <person name="Rohde M."/>
            <person name="Jarek M."/>
            <person name="Friedl T."/>
            <person name="Seufert S."/>
            <person name="Schumacher M."/>
            <person name="Overmann J."/>
            <person name="Neumann-Schaal M."/>
            <person name="Petersen J."/>
        </authorList>
    </citation>
    <scope>NUCLEOTIDE SEQUENCE [LARGE SCALE GENOMIC DNA]</scope>
    <source>
        <strain evidence="7">PCC 7102</strain>
    </source>
</reference>
<evidence type="ECO:0000313" key="7">
    <source>
        <dbReference type="EMBL" id="RUT09989.1"/>
    </source>
</evidence>
<comment type="similarity">
    <text evidence="2">Belongs to the autoinducer-2 exporter (AI-2E) (TC 2.A.86) family.</text>
</comment>
<reference evidence="7" key="1">
    <citation type="submission" date="2018-12" db="EMBL/GenBank/DDBJ databases">
        <authorList>
            <person name="Will S."/>
            <person name="Neumann-Schaal M."/>
            <person name="Henke P."/>
        </authorList>
    </citation>
    <scope>NUCLEOTIDE SEQUENCE</scope>
    <source>
        <strain evidence="7">PCC 7102</strain>
    </source>
</reference>
<dbReference type="AlphaFoldDB" id="A0A3S1CV60"/>
<accession>A0A3S1CV60</accession>